<keyword evidence="2" id="KW-0378">Hydrolase</keyword>
<dbReference type="PANTHER" id="PTHR10353">
    <property type="entry name" value="GLYCOSYL HYDROLASE"/>
    <property type="match status" value="1"/>
</dbReference>
<feature type="signal peptide" evidence="5">
    <location>
        <begin position="1"/>
        <end position="26"/>
    </location>
</feature>
<sequence>MATQSILPLGILVLVSLLALTKPALADDQVKRSDFPADFYFGTATSSYQVEGMANKSGRGPNLWDTFTHDYPERIRDGSNGDRAVDFYHQYKEDLKRMKDMGFTAFRFSISWSRILPFGDIRSGINEDGVKFYSDLIDEAHNNGLEPFVTLFHWSTPQALEDRYGGFLSRNITVDFRNFVDVCFERYGDRVRYWITLNEPWAYSAWGYGRGVFAPGRCSSWVNRECRGGDSATEPYIVAHNLLLAHAEAANQKGKIGITLVSYWMEPYSNSSIDQDAAKRALDFMFGWFMDPITYGRYPRTMRDLVQSRLPYFSETDSEMLKGSIDFLGLNYYSARYVKNVDSVDPNHISYTDDARVNLTVVNSEGQSIGPVAGIDWLRVVPYGIRFLLNYTKDTYRPPEIYITENGVCQDDTFITIDLIHDRVRIDYYKLHIGNVSIAMKNYSVPVKGYFAWSFMDNFEWSSGYTKRPVCPAGYIVALNGSGGSGCRMVIYGKEFSPDILFDFHAVLAYMVLSSPEPFKRWRNGKARQL</sequence>
<dbReference type="PANTHER" id="PTHR10353:SF267">
    <property type="entry name" value="BETA-GLUCOSIDASE"/>
    <property type="match status" value="1"/>
</dbReference>
<dbReference type="InterPro" id="IPR017853">
    <property type="entry name" value="GH"/>
</dbReference>
<feature type="active site" description="Nucleophile" evidence="3">
    <location>
        <position position="405"/>
    </location>
</feature>
<evidence type="ECO:0000256" key="1">
    <source>
        <dbReference type="ARBA" id="ARBA00010838"/>
    </source>
</evidence>
<feature type="chain" id="PRO_5040362028" description="Beta-glucosidase" evidence="5">
    <location>
        <begin position="27"/>
        <end position="530"/>
    </location>
</feature>
<evidence type="ECO:0008006" key="8">
    <source>
        <dbReference type="Google" id="ProtNLM"/>
    </source>
</evidence>
<evidence type="ECO:0000256" key="4">
    <source>
        <dbReference type="RuleBase" id="RU003690"/>
    </source>
</evidence>
<evidence type="ECO:0000256" key="5">
    <source>
        <dbReference type="SAM" id="SignalP"/>
    </source>
</evidence>
<reference evidence="6" key="2">
    <citation type="journal article" date="2023" name="Plants (Basel)">
        <title>Annotation of the Turnera subulata (Passifloraceae) Draft Genome Reveals the S-Locus Evolved after the Divergence of Turneroideae from Passifloroideae in a Stepwise Manner.</title>
        <authorList>
            <person name="Henning P.M."/>
            <person name="Roalson E.H."/>
            <person name="Mir W."/>
            <person name="McCubbin A.G."/>
            <person name="Shore J.S."/>
        </authorList>
    </citation>
    <scope>NUCLEOTIDE SEQUENCE</scope>
    <source>
        <strain evidence="6">F60SS</strain>
    </source>
</reference>
<comment type="similarity">
    <text evidence="1 4">Belongs to the glycosyl hydrolase 1 family.</text>
</comment>
<dbReference type="PRINTS" id="PR00131">
    <property type="entry name" value="GLHYDRLASE1"/>
</dbReference>
<protein>
    <recommendedName>
        <fullName evidence="8">Beta-glucosidase</fullName>
    </recommendedName>
</protein>
<dbReference type="InterPro" id="IPR001360">
    <property type="entry name" value="Glyco_hydro_1"/>
</dbReference>
<name>A0A9Q0J8K5_9ROSI</name>
<dbReference type="Gene3D" id="3.20.20.80">
    <property type="entry name" value="Glycosidases"/>
    <property type="match status" value="1"/>
</dbReference>
<evidence type="ECO:0000313" key="7">
    <source>
        <dbReference type="Proteomes" id="UP001141552"/>
    </source>
</evidence>
<dbReference type="PROSITE" id="PS00572">
    <property type="entry name" value="GLYCOSYL_HYDROL_F1_1"/>
    <property type="match status" value="1"/>
</dbReference>
<keyword evidence="5" id="KW-0732">Signal</keyword>
<proteinExistence type="inferred from homology"/>
<evidence type="ECO:0000256" key="3">
    <source>
        <dbReference type="PROSITE-ProRule" id="PRU10055"/>
    </source>
</evidence>
<dbReference type="FunFam" id="3.20.20.80:FF:000022">
    <property type="entry name" value="Beta-glucosidase 11"/>
    <property type="match status" value="1"/>
</dbReference>
<dbReference type="Pfam" id="PF00232">
    <property type="entry name" value="Glyco_hydro_1"/>
    <property type="match status" value="1"/>
</dbReference>
<organism evidence="6 7">
    <name type="scientific">Turnera subulata</name>
    <dbReference type="NCBI Taxonomy" id="218843"/>
    <lineage>
        <taxon>Eukaryota</taxon>
        <taxon>Viridiplantae</taxon>
        <taxon>Streptophyta</taxon>
        <taxon>Embryophyta</taxon>
        <taxon>Tracheophyta</taxon>
        <taxon>Spermatophyta</taxon>
        <taxon>Magnoliopsida</taxon>
        <taxon>eudicotyledons</taxon>
        <taxon>Gunneridae</taxon>
        <taxon>Pentapetalae</taxon>
        <taxon>rosids</taxon>
        <taxon>fabids</taxon>
        <taxon>Malpighiales</taxon>
        <taxon>Passifloraceae</taxon>
        <taxon>Turnera</taxon>
    </lineage>
</organism>
<dbReference type="GO" id="GO:0005975">
    <property type="term" value="P:carbohydrate metabolic process"/>
    <property type="evidence" value="ECO:0007669"/>
    <property type="project" value="InterPro"/>
</dbReference>
<comment type="caution">
    <text evidence="6">The sequence shown here is derived from an EMBL/GenBank/DDBJ whole genome shotgun (WGS) entry which is preliminary data.</text>
</comment>
<evidence type="ECO:0000313" key="6">
    <source>
        <dbReference type="EMBL" id="KAJ4832393.1"/>
    </source>
</evidence>
<dbReference type="Proteomes" id="UP001141552">
    <property type="component" value="Unassembled WGS sequence"/>
</dbReference>
<dbReference type="EMBL" id="JAKUCV010005144">
    <property type="protein sequence ID" value="KAJ4832393.1"/>
    <property type="molecule type" value="Genomic_DNA"/>
</dbReference>
<dbReference type="OrthoDB" id="65569at2759"/>
<dbReference type="AlphaFoldDB" id="A0A9Q0J8K5"/>
<dbReference type="GO" id="GO:0008422">
    <property type="term" value="F:beta-glucosidase activity"/>
    <property type="evidence" value="ECO:0007669"/>
    <property type="project" value="TreeGrafter"/>
</dbReference>
<gene>
    <name evidence="6" type="ORF">Tsubulata_009532</name>
</gene>
<keyword evidence="7" id="KW-1185">Reference proteome</keyword>
<dbReference type="SUPFAM" id="SSF51445">
    <property type="entry name" value="(Trans)glycosidases"/>
    <property type="match status" value="1"/>
</dbReference>
<dbReference type="InterPro" id="IPR018120">
    <property type="entry name" value="Glyco_hydro_1_AS"/>
</dbReference>
<reference evidence="6" key="1">
    <citation type="submission" date="2022-02" db="EMBL/GenBank/DDBJ databases">
        <authorList>
            <person name="Henning P.M."/>
            <person name="McCubbin A.G."/>
            <person name="Shore J.S."/>
        </authorList>
    </citation>
    <scope>NUCLEOTIDE SEQUENCE</scope>
    <source>
        <strain evidence="6">F60SS</strain>
        <tissue evidence="6">Leaves</tissue>
    </source>
</reference>
<evidence type="ECO:0000256" key="2">
    <source>
        <dbReference type="ARBA" id="ARBA00022801"/>
    </source>
</evidence>
<accession>A0A9Q0J8K5</accession>